<protein>
    <submittedName>
        <fullName evidence="13">Porin</fullName>
    </submittedName>
</protein>
<accession>A0ABX1T5E1</accession>
<dbReference type="EMBL" id="SPMX01000012">
    <property type="protein sequence ID" value="NMQ04867.1"/>
    <property type="molecule type" value="Genomic_DNA"/>
</dbReference>
<dbReference type="SUPFAM" id="SSF56935">
    <property type="entry name" value="Porins"/>
    <property type="match status" value="1"/>
</dbReference>
<evidence type="ECO:0000256" key="5">
    <source>
        <dbReference type="ARBA" id="ARBA00022692"/>
    </source>
</evidence>
<keyword evidence="9" id="KW-0472">Membrane</keyword>
<dbReference type="Pfam" id="PF13609">
    <property type="entry name" value="Porin_4"/>
    <property type="match status" value="1"/>
</dbReference>
<keyword evidence="6 11" id="KW-0732">Signal</keyword>
<evidence type="ECO:0000256" key="7">
    <source>
        <dbReference type="ARBA" id="ARBA00023065"/>
    </source>
</evidence>
<evidence type="ECO:0000256" key="8">
    <source>
        <dbReference type="ARBA" id="ARBA00023114"/>
    </source>
</evidence>
<dbReference type="InterPro" id="IPR050298">
    <property type="entry name" value="Gram-neg_bact_OMP"/>
</dbReference>
<evidence type="ECO:0000256" key="9">
    <source>
        <dbReference type="ARBA" id="ARBA00023136"/>
    </source>
</evidence>
<keyword evidence="7" id="KW-0406">Ion transport</keyword>
<keyword evidence="4" id="KW-1134">Transmembrane beta strand</keyword>
<evidence type="ECO:0000256" key="3">
    <source>
        <dbReference type="ARBA" id="ARBA00022448"/>
    </source>
</evidence>
<comment type="subcellular location">
    <subcellularLocation>
        <location evidence="1">Cell outer membrane</location>
        <topology evidence="1">Multi-pass membrane protein</topology>
    </subcellularLocation>
</comment>
<keyword evidence="5" id="KW-0812">Transmembrane</keyword>
<evidence type="ECO:0000313" key="14">
    <source>
        <dbReference type="Proteomes" id="UP000886469"/>
    </source>
</evidence>
<dbReference type="CDD" id="cd00342">
    <property type="entry name" value="gram_neg_porins"/>
    <property type="match status" value="1"/>
</dbReference>
<keyword evidence="10" id="KW-0998">Cell outer membrane</keyword>
<keyword evidence="8" id="KW-0626">Porin</keyword>
<dbReference type="InterPro" id="IPR023614">
    <property type="entry name" value="Porin_dom_sf"/>
</dbReference>
<dbReference type="PRINTS" id="PR00184">
    <property type="entry name" value="NEISSPPORIN"/>
</dbReference>
<dbReference type="InterPro" id="IPR033900">
    <property type="entry name" value="Gram_neg_porin_domain"/>
</dbReference>
<dbReference type="Gene3D" id="2.40.160.10">
    <property type="entry name" value="Porin"/>
    <property type="match status" value="1"/>
</dbReference>
<feature type="chain" id="PRO_5045264276" evidence="11">
    <location>
        <begin position="21"/>
        <end position="398"/>
    </location>
</feature>
<dbReference type="PANTHER" id="PTHR34501:SF9">
    <property type="entry name" value="MAJOR OUTER MEMBRANE PROTEIN P.IA"/>
    <property type="match status" value="1"/>
</dbReference>
<organism evidence="13 14">
    <name type="scientific">Candidatus Accumulibacter contiguus</name>
    <dbReference type="NCBI Taxonomy" id="2954381"/>
    <lineage>
        <taxon>Bacteria</taxon>
        <taxon>Pseudomonadati</taxon>
        <taxon>Pseudomonadota</taxon>
        <taxon>Betaproteobacteria</taxon>
        <taxon>Candidatus Accumulibacter</taxon>
    </lineage>
</organism>
<evidence type="ECO:0000256" key="10">
    <source>
        <dbReference type="ARBA" id="ARBA00023237"/>
    </source>
</evidence>
<sequence length="398" mass="41660">MQKKLIALAVASLASGAAFAQTNVTMYGIADAGYAYSTGDAGNGIRNVAGVPVRVNVPGTNTFSGIVSGILSGSRLGFRGEEALGNGLKAIFTLEYSLNIDNNSGVGNTGGLNARQQYVGLSGATWGTVALGRQYSPGYQATVNNDPMGGALVESQSFLSANAGYTITPNSPARWDNALTYTSPNWGGFSAKAIYSFGETTDAAGTYNDKNVSVTDNSKWAVGANYANGPLNVDLVYQARDNIRPSGTLAINSFDTQEWYIGASFDLKMVKLMGSWQGMNVSNSSRLINNSQVDSQLWQVGAVIPVLAASNIHLGYAQLMMDGNNRAVVPLTGDSQSATLAWTTALSKRTTFYAGYVWASNDKKGIAAAPVGGGLLTGAIGSRGEDNNTFLAGIRHTF</sequence>
<dbReference type="Proteomes" id="UP000886469">
    <property type="component" value="Unassembled WGS sequence"/>
</dbReference>
<evidence type="ECO:0000256" key="11">
    <source>
        <dbReference type="SAM" id="SignalP"/>
    </source>
</evidence>
<keyword evidence="14" id="KW-1185">Reference proteome</keyword>
<proteinExistence type="predicted"/>
<evidence type="ECO:0000313" key="13">
    <source>
        <dbReference type="EMBL" id="NMQ04867.1"/>
    </source>
</evidence>
<evidence type="ECO:0000256" key="2">
    <source>
        <dbReference type="ARBA" id="ARBA00011233"/>
    </source>
</evidence>
<evidence type="ECO:0000256" key="1">
    <source>
        <dbReference type="ARBA" id="ARBA00004571"/>
    </source>
</evidence>
<feature type="domain" description="Porin" evidence="12">
    <location>
        <begin position="7"/>
        <end position="363"/>
    </location>
</feature>
<comment type="subunit">
    <text evidence="2">Homotrimer.</text>
</comment>
<dbReference type="InterPro" id="IPR002299">
    <property type="entry name" value="Porin_Neis"/>
</dbReference>
<keyword evidence="3" id="KW-0813">Transport</keyword>
<dbReference type="RefSeq" id="WP_169069720.1">
    <property type="nucleotide sequence ID" value="NZ_JAZKUC010000002.1"/>
</dbReference>
<reference evidence="13" key="1">
    <citation type="submission" date="2019-03" db="EMBL/GenBank/DDBJ databases">
        <title>Metabolic reconstructions from genomes of highly enriched 'Candidatus Accumulibacter' and 'Candidatus Competibacter' bioreactor populations.</title>
        <authorList>
            <person name="Annavajhala M.K."/>
            <person name="Welles L."/>
            <person name="Abbas B."/>
            <person name="Sorokin D."/>
            <person name="Park H."/>
            <person name="Van Loosdrecht M."/>
            <person name="Chandran K."/>
        </authorList>
    </citation>
    <scope>NUCLEOTIDE SEQUENCE</scope>
    <source>
        <strain evidence="13">SBR_L</strain>
    </source>
</reference>
<gene>
    <name evidence="13" type="ORF">E4Q08_06125</name>
</gene>
<evidence type="ECO:0000256" key="4">
    <source>
        <dbReference type="ARBA" id="ARBA00022452"/>
    </source>
</evidence>
<feature type="signal peptide" evidence="11">
    <location>
        <begin position="1"/>
        <end position="20"/>
    </location>
</feature>
<name>A0ABX1T5E1_9PROT</name>
<dbReference type="PANTHER" id="PTHR34501">
    <property type="entry name" value="PROTEIN YDDL-RELATED"/>
    <property type="match status" value="1"/>
</dbReference>
<comment type="caution">
    <text evidence="13">The sequence shown here is derived from an EMBL/GenBank/DDBJ whole genome shotgun (WGS) entry which is preliminary data.</text>
</comment>
<evidence type="ECO:0000256" key="6">
    <source>
        <dbReference type="ARBA" id="ARBA00022729"/>
    </source>
</evidence>
<evidence type="ECO:0000259" key="12">
    <source>
        <dbReference type="Pfam" id="PF13609"/>
    </source>
</evidence>